<name>A0ABY9S616_9ACTN</name>
<dbReference type="Pfam" id="PF13400">
    <property type="entry name" value="Tad"/>
    <property type="match status" value="1"/>
</dbReference>
<accession>A0ABY9S616</accession>
<evidence type="ECO:0000256" key="2">
    <source>
        <dbReference type="SAM" id="Phobius"/>
    </source>
</evidence>
<keyword evidence="2" id="KW-0472">Membrane</keyword>
<evidence type="ECO:0000259" key="3">
    <source>
        <dbReference type="Pfam" id="PF13400"/>
    </source>
</evidence>
<feature type="transmembrane region" description="Helical" evidence="2">
    <location>
        <begin position="12"/>
        <end position="33"/>
    </location>
</feature>
<dbReference type="InterPro" id="IPR028087">
    <property type="entry name" value="Tad_N"/>
</dbReference>
<keyword evidence="2" id="KW-1133">Transmembrane helix</keyword>
<evidence type="ECO:0000313" key="4">
    <source>
        <dbReference type="EMBL" id="WMX48839.1"/>
    </source>
</evidence>
<sequence>MIDRRPADAGQAFPVYITVIAGLLFLALVYFAVAQAAVTRSGGQTAADAAALAAAQDARAQLRDGWHRVILDPVAWDDYVRGRLYVLDDACDRAARFARDNGAEIAEGDCSDRLSGEDVEFRVRVRTIGTVGSSLVPGTEDRHAEATATAVLEPRCHFEAPEPTPPPPPPSPSEPTPTDSPAPEPTSTPSPEPEPITGLVCGGVEWTIDPDDPQLPEASDLFTVRLTD</sequence>
<evidence type="ECO:0000256" key="1">
    <source>
        <dbReference type="SAM" id="MobiDB-lite"/>
    </source>
</evidence>
<keyword evidence="5" id="KW-1185">Reference proteome</keyword>
<protein>
    <submittedName>
        <fullName evidence="4">Pilus assembly protein TadG-related protein</fullName>
    </submittedName>
</protein>
<feature type="domain" description="Putative Flp pilus-assembly TadG-like N-terminal" evidence="3">
    <location>
        <begin position="10"/>
        <end position="57"/>
    </location>
</feature>
<dbReference type="EMBL" id="CP133762">
    <property type="protein sequence ID" value="WMX48839.1"/>
    <property type="molecule type" value="Genomic_DNA"/>
</dbReference>
<reference evidence="4 5" key="1">
    <citation type="submission" date="2023-09" db="EMBL/GenBank/DDBJ databases">
        <title>Complete genome of Streptomyces roseicoloratus T14.</title>
        <authorList>
            <person name="Bashizi T."/>
            <person name="Kim M.-J."/>
            <person name="Lee G."/>
            <person name="Tagele S.B."/>
            <person name="Shin J.-H."/>
        </authorList>
    </citation>
    <scope>NUCLEOTIDE SEQUENCE [LARGE SCALE GENOMIC DNA]</scope>
    <source>
        <strain evidence="4 5">T14</strain>
    </source>
</reference>
<proteinExistence type="predicted"/>
<feature type="compositionally biased region" description="Pro residues" evidence="1">
    <location>
        <begin position="162"/>
        <end position="194"/>
    </location>
</feature>
<dbReference type="Proteomes" id="UP001250858">
    <property type="component" value="Chromosome"/>
</dbReference>
<gene>
    <name evidence="4" type="ORF">RGF97_11145</name>
</gene>
<evidence type="ECO:0000313" key="5">
    <source>
        <dbReference type="Proteomes" id="UP001250858"/>
    </source>
</evidence>
<organism evidence="4 5">
    <name type="scientific">Streptomyces roseicoloratus</name>
    <dbReference type="NCBI Taxonomy" id="2508722"/>
    <lineage>
        <taxon>Bacteria</taxon>
        <taxon>Bacillati</taxon>
        <taxon>Actinomycetota</taxon>
        <taxon>Actinomycetes</taxon>
        <taxon>Kitasatosporales</taxon>
        <taxon>Streptomycetaceae</taxon>
        <taxon>Streptomyces</taxon>
    </lineage>
</organism>
<feature type="region of interest" description="Disordered" evidence="1">
    <location>
        <begin position="157"/>
        <end position="228"/>
    </location>
</feature>
<keyword evidence="2" id="KW-0812">Transmembrane</keyword>